<protein>
    <recommendedName>
        <fullName evidence="1">Rad60/SUMO-like domain-containing protein</fullName>
    </recommendedName>
</protein>
<name>F4SAB4_MELLP</name>
<dbReference type="SUPFAM" id="SSF54236">
    <property type="entry name" value="Ubiquitin-like"/>
    <property type="match status" value="1"/>
</dbReference>
<proteinExistence type="predicted"/>
<reference evidence="3" key="1">
    <citation type="journal article" date="2011" name="Proc. Natl. Acad. Sci. U.S.A.">
        <title>Obligate biotrophy features unraveled by the genomic analysis of rust fungi.</title>
        <authorList>
            <person name="Duplessis S."/>
            <person name="Cuomo C.A."/>
            <person name="Lin Y.-C."/>
            <person name="Aerts A."/>
            <person name="Tisserant E."/>
            <person name="Veneault-Fourrey C."/>
            <person name="Joly D.L."/>
            <person name="Hacquard S."/>
            <person name="Amselem J."/>
            <person name="Cantarel B.L."/>
            <person name="Chiu R."/>
            <person name="Coutinho P.M."/>
            <person name="Feau N."/>
            <person name="Field M."/>
            <person name="Frey P."/>
            <person name="Gelhaye E."/>
            <person name="Goldberg J."/>
            <person name="Grabherr M.G."/>
            <person name="Kodira C.D."/>
            <person name="Kohler A."/>
            <person name="Kuees U."/>
            <person name="Lindquist E.A."/>
            <person name="Lucas S.M."/>
            <person name="Mago R."/>
            <person name="Mauceli E."/>
            <person name="Morin E."/>
            <person name="Murat C."/>
            <person name="Pangilinan J.L."/>
            <person name="Park R."/>
            <person name="Pearson M."/>
            <person name="Quesneville H."/>
            <person name="Rouhier N."/>
            <person name="Sakthikumar S."/>
            <person name="Salamov A.A."/>
            <person name="Schmutz J."/>
            <person name="Selles B."/>
            <person name="Shapiro H."/>
            <person name="Tanguay P."/>
            <person name="Tuskan G.A."/>
            <person name="Henrissat B."/>
            <person name="Van de Peer Y."/>
            <person name="Rouze P."/>
            <person name="Ellis J.G."/>
            <person name="Dodds P.N."/>
            <person name="Schein J.E."/>
            <person name="Zhong S."/>
            <person name="Hamelin R.C."/>
            <person name="Grigoriev I.V."/>
            <person name="Szabo L.J."/>
            <person name="Martin F."/>
        </authorList>
    </citation>
    <scope>NUCLEOTIDE SEQUENCE [LARGE SCALE GENOMIC DNA]</scope>
    <source>
        <strain evidence="3">98AG31 / pathotype 3-4-7</strain>
    </source>
</reference>
<dbReference type="OrthoDB" id="2526633at2759"/>
<feature type="domain" description="Rad60/SUMO-like" evidence="1">
    <location>
        <begin position="16"/>
        <end position="85"/>
    </location>
</feature>
<dbReference type="InParanoid" id="F4SAB4"/>
<dbReference type="InterPro" id="IPR029071">
    <property type="entry name" value="Ubiquitin-like_domsf"/>
</dbReference>
<dbReference type="HOGENOM" id="CLU_2278091_0_0_1"/>
<dbReference type="RefSeq" id="XP_007418309.1">
    <property type="nucleotide sequence ID" value="XM_007418247.1"/>
</dbReference>
<dbReference type="PANTHER" id="PTHR10562">
    <property type="entry name" value="SMALL UBIQUITIN-RELATED MODIFIER"/>
    <property type="match status" value="1"/>
</dbReference>
<organism evidence="3">
    <name type="scientific">Melampsora larici-populina (strain 98AG31 / pathotype 3-4-7)</name>
    <name type="common">Poplar leaf rust fungus</name>
    <dbReference type="NCBI Taxonomy" id="747676"/>
    <lineage>
        <taxon>Eukaryota</taxon>
        <taxon>Fungi</taxon>
        <taxon>Dikarya</taxon>
        <taxon>Basidiomycota</taxon>
        <taxon>Pucciniomycotina</taxon>
        <taxon>Pucciniomycetes</taxon>
        <taxon>Pucciniales</taxon>
        <taxon>Melampsoraceae</taxon>
        <taxon>Melampsora</taxon>
    </lineage>
</organism>
<dbReference type="KEGG" id="mlr:MELLADRAFT_95702"/>
<evidence type="ECO:0000313" key="3">
    <source>
        <dbReference type="Proteomes" id="UP000001072"/>
    </source>
</evidence>
<dbReference type="VEuPathDB" id="FungiDB:MELLADRAFT_95702"/>
<sequence length="102" mass="11852">MEFLEIMILESQSRIRFKVIGYEGNLVEIKMKRTTRFDRVMDVYAEHTGLKNGTFCFRWDNQRLCGESSPEDLRMTDGDHVEVVITWDTCAVCAARNPQTIS</sequence>
<dbReference type="Proteomes" id="UP000001072">
    <property type="component" value="Unassembled WGS sequence"/>
</dbReference>
<dbReference type="CDD" id="cd01763">
    <property type="entry name" value="Ubl_SUMO_like"/>
    <property type="match status" value="1"/>
</dbReference>
<evidence type="ECO:0000259" key="1">
    <source>
        <dbReference type="Pfam" id="PF11976"/>
    </source>
</evidence>
<dbReference type="Gene3D" id="3.10.20.90">
    <property type="entry name" value="Phosphatidylinositol 3-kinase Catalytic Subunit, Chain A, domain 1"/>
    <property type="match status" value="1"/>
</dbReference>
<dbReference type="GeneID" id="18937331"/>
<dbReference type="Pfam" id="PF11976">
    <property type="entry name" value="Rad60-SLD"/>
    <property type="match status" value="1"/>
</dbReference>
<accession>F4SAB4</accession>
<gene>
    <name evidence="2" type="ORF">MELLADRAFT_95702</name>
</gene>
<dbReference type="InterPro" id="IPR022617">
    <property type="entry name" value="Rad60/SUMO-like_dom"/>
</dbReference>
<dbReference type="AlphaFoldDB" id="F4SAB4"/>
<evidence type="ECO:0000313" key="2">
    <source>
        <dbReference type="EMBL" id="EGF98433.1"/>
    </source>
</evidence>
<dbReference type="STRING" id="747676.F4SAB4"/>
<keyword evidence="3" id="KW-1185">Reference proteome</keyword>
<dbReference type="EMBL" id="GL883176">
    <property type="protein sequence ID" value="EGF98433.1"/>
    <property type="molecule type" value="Genomic_DNA"/>
</dbReference>